<dbReference type="PANTHER" id="PTHR24198">
    <property type="entry name" value="ANKYRIN REPEAT AND PROTEIN KINASE DOMAIN-CONTAINING PROTEIN"/>
    <property type="match status" value="1"/>
</dbReference>
<dbReference type="EMBL" id="HBED01048380">
    <property type="protein sequence ID" value="CAD8325965.1"/>
    <property type="molecule type" value="Transcribed_RNA"/>
</dbReference>
<feature type="compositionally biased region" description="Low complexity" evidence="1">
    <location>
        <begin position="88"/>
        <end position="107"/>
    </location>
</feature>
<gene>
    <name evidence="2" type="ORF">TDUB1175_LOCUS24385</name>
</gene>
<evidence type="ECO:0000313" key="2">
    <source>
        <dbReference type="EMBL" id="CAD8325965.1"/>
    </source>
</evidence>
<sequence length="499" mass="52112">MPLKSIAASCKEHGLVGGRRRRLGGRRSSASRQSGPIQSSHHRRFEARSSGGPLHNHSSHHRRYNESSHATATSTPDAAHPHLPHAKSSSSMRGSVRSLLRSARKSVGAGGGGGSASTLGSSASSFGHLLGTRHNALAERISAEDWDAVRSALRGGGDPAEGEGGDGEADDLAAKSAVAAVAELGRCRDLPSGSNALHFACRFCPPPDVVRMLEVALVSGERGEGQGEGDRQESSNNPFAAEDCASRVPLHYAVKYGCSPEVAALLLRRYPSAASRTDVVGKTPLHHFAESYASHRGGDGNGNFRQTALKDDMKLVAKLLLRADLSAVNVEDDEGMTPIEYAIFSPDDVSIDISVVRMMQKGSEKDWKNKASAAAASPSSASARETRNAADSSPASAAADASPASAGERASPSQPTTGREESPPSSPDNEDDDDEVRRTMAVADLLGSVDLAAVSSALDKSNAGTTTAGKTDPALADRPALRIPPFEPKRRTSPRALCA</sequence>
<dbReference type="SUPFAM" id="SSF48403">
    <property type="entry name" value="Ankyrin repeat"/>
    <property type="match status" value="1"/>
</dbReference>
<evidence type="ECO:0000256" key="1">
    <source>
        <dbReference type="SAM" id="MobiDB-lite"/>
    </source>
</evidence>
<feature type="region of interest" description="Disordered" evidence="1">
    <location>
        <begin position="364"/>
        <end position="442"/>
    </location>
</feature>
<reference evidence="2" key="1">
    <citation type="submission" date="2021-01" db="EMBL/GenBank/DDBJ databases">
        <authorList>
            <person name="Corre E."/>
            <person name="Pelletier E."/>
            <person name="Niang G."/>
            <person name="Scheremetjew M."/>
            <person name="Finn R."/>
            <person name="Kale V."/>
            <person name="Holt S."/>
            <person name="Cochrane G."/>
            <person name="Meng A."/>
            <person name="Brown T."/>
            <person name="Cohen L."/>
        </authorList>
    </citation>
    <scope>NUCLEOTIDE SEQUENCE</scope>
    <source>
        <strain evidence="2">CCMP147</strain>
    </source>
</reference>
<feature type="region of interest" description="Disordered" evidence="1">
    <location>
        <begin position="1"/>
        <end position="117"/>
    </location>
</feature>
<feature type="region of interest" description="Disordered" evidence="1">
    <location>
        <begin position="458"/>
        <end position="499"/>
    </location>
</feature>
<feature type="compositionally biased region" description="Low complexity" evidence="1">
    <location>
        <begin position="26"/>
        <end position="35"/>
    </location>
</feature>
<feature type="compositionally biased region" description="Polar residues" evidence="1">
    <location>
        <begin position="67"/>
        <end position="76"/>
    </location>
</feature>
<feature type="compositionally biased region" description="Polar residues" evidence="1">
    <location>
        <begin position="458"/>
        <end position="469"/>
    </location>
</feature>
<dbReference type="InterPro" id="IPR036770">
    <property type="entry name" value="Ankyrin_rpt-contain_sf"/>
</dbReference>
<protein>
    <submittedName>
        <fullName evidence="2">Uncharacterized protein</fullName>
    </submittedName>
</protein>
<accession>A0A7R9ZH33</accession>
<proteinExistence type="predicted"/>
<feature type="compositionally biased region" description="Low complexity" evidence="1">
    <location>
        <begin position="371"/>
        <end position="406"/>
    </location>
</feature>
<organism evidence="2">
    <name type="scientific">Pseudictyota dubia</name>
    <dbReference type="NCBI Taxonomy" id="2749911"/>
    <lineage>
        <taxon>Eukaryota</taxon>
        <taxon>Sar</taxon>
        <taxon>Stramenopiles</taxon>
        <taxon>Ochrophyta</taxon>
        <taxon>Bacillariophyta</taxon>
        <taxon>Mediophyceae</taxon>
        <taxon>Biddulphiophycidae</taxon>
        <taxon>Eupodiscales</taxon>
        <taxon>Odontellaceae</taxon>
        <taxon>Pseudictyota</taxon>
    </lineage>
</organism>
<name>A0A7R9ZH33_9STRA</name>
<dbReference type="Gene3D" id="1.25.40.20">
    <property type="entry name" value="Ankyrin repeat-containing domain"/>
    <property type="match status" value="1"/>
</dbReference>
<dbReference type="PANTHER" id="PTHR24198:SF165">
    <property type="entry name" value="ANKYRIN REPEAT-CONTAINING PROTEIN-RELATED"/>
    <property type="match status" value="1"/>
</dbReference>
<dbReference type="AlphaFoldDB" id="A0A7R9ZH33"/>